<dbReference type="NCBIfam" id="NF041518">
    <property type="entry name" value="choice_anch_Q"/>
    <property type="match status" value="2"/>
</dbReference>
<reference evidence="4" key="1">
    <citation type="submission" date="2022-10" db="EMBL/GenBank/DDBJ databases">
        <title>Comparative genomics and taxonomic characterization of three novel marine species of genus Reichenbachiella exhibiting antioxidant and polysaccharide degradation activities.</title>
        <authorList>
            <person name="Muhammad N."/>
            <person name="Lee Y.-J."/>
            <person name="Ko J."/>
            <person name="Kim S.-G."/>
        </authorList>
    </citation>
    <scope>NUCLEOTIDE SEQUENCE</scope>
    <source>
        <strain evidence="4">Wsw4-B4</strain>
    </source>
</reference>
<feature type="signal peptide" evidence="2">
    <location>
        <begin position="1"/>
        <end position="23"/>
    </location>
</feature>
<dbReference type="PROSITE" id="PS50022">
    <property type="entry name" value="FA58C_3"/>
    <property type="match status" value="1"/>
</dbReference>
<name>A0ABY6D463_9BACT</name>
<dbReference type="NCBIfam" id="TIGR03804">
    <property type="entry name" value="para_beta_helix"/>
    <property type="match status" value="1"/>
</dbReference>
<dbReference type="InterPro" id="IPR006626">
    <property type="entry name" value="PbH1"/>
</dbReference>
<dbReference type="SUPFAM" id="SSF51126">
    <property type="entry name" value="Pectin lyase-like"/>
    <property type="match status" value="2"/>
</dbReference>
<dbReference type="Pfam" id="PF18962">
    <property type="entry name" value="Por_Secre_tail"/>
    <property type="match status" value="1"/>
</dbReference>
<evidence type="ECO:0000259" key="3">
    <source>
        <dbReference type="PROSITE" id="PS50022"/>
    </source>
</evidence>
<dbReference type="Proteomes" id="UP001062165">
    <property type="component" value="Chromosome"/>
</dbReference>
<dbReference type="InterPro" id="IPR006644">
    <property type="entry name" value="Cadg"/>
</dbReference>
<dbReference type="Gene3D" id="2.60.40.1220">
    <property type="match status" value="1"/>
</dbReference>
<dbReference type="Gene3D" id="2.60.120.260">
    <property type="entry name" value="Galactose-binding domain-like"/>
    <property type="match status" value="1"/>
</dbReference>
<dbReference type="SUPFAM" id="SSF49313">
    <property type="entry name" value="Cadherin-like"/>
    <property type="match status" value="4"/>
</dbReference>
<keyword evidence="1 2" id="KW-0732">Signal</keyword>
<protein>
    <submittedName>
        <fullName evidence="4">Discoidin domain-containing protein</fullName>
    </submittedName>
</protein>
<dbReference type="InterPro" id="IPR026444">
    <property type="entry name" value="Secre_tail"/>
</dbReference>
<evidence type="ECO:0000313" key="4">
    <source>
        <dbReference type="EMBL" id="UXX79908.1"/>
    </source>
</evidence>
<dbReference type="SMART" id="SM00710">
    <property type="entry name" value="PbH1"/>
    <property type="match status" value="9"/>
</dbReference>
<proteinExistence type="predicted"/>
<dbReference type="InterPro" id="IPR039448">
    <property type="entry name" value="Beta_helix"/>
</dbReference>
<evidence type="ECO:0000256" key="2">
    <source>
        <dbReference type="SAM" id="SignalP"/>
    </source>
</evidence>
<dbReference type="EMBL" id="CP106735">
    <property type="protein sequence ID" value="UXX79908.1"/>
    <property type="molecule type" value="Genomic_DNA"/>
</dbReference>
<evidence type="ECO:0000256" key="1">
    <source>
        <dbReference type="ARBA" id="ARBA00022729"/>
    </source>
</evidence>
<dbReference type="InterPro" id="IPR011050">
    <property type="entry name" value="Pectin_lyase_fold/virulence"/>
</dbReference>
<dbReference type="Pfam" id="PF00754">
    <property type="entry name" value="F5_F8_type_C"/>
    <property type="match status" value="1"/>
</dbReference>
<dbReference type="InterPro" id="IPR013783">
    <property type="entry name" value="Ig-like_fold"/>
</dbReference>
<keyword evidence="5" id="KW-1185">Reference proteome</keyword>
<feature type="domain" description="F5/8 type C" evidence="3">
    <location>
        <begin position="1435"/>
        <end position="1580"/>
    </location>
</feature>
<gene>
    <name evidence="4" type="ORF">N7E81_02155</name>
</gene>
<dbReference type="InterPro" id="IPR012334">
    <property type="entry name" value="Pectin_lyas_fold"/>
</dbReference>
<dbReference type="InterPro" id="IPR059226">
    <property type="entry name" value="Choice_anch_Q_dom"/>
</dbReference>
<dbReference type="SMART" id="SM00736">
    <property type="entry name" value="CADG"/>
    <property type="match status" value="4"/>
</dbReference>
<feature type="chain" id="PRO_5046132971" evidence="2">
    <location>
        <begin position="24"/>
        <end position="2058"/>
    </location>
</feature>
<dbReference type="InterPro" id="IPR015919">
    <property type="entry name" value="Cadherin-like_sf"/>
</dbReference>
<accession>A0ABY6D463</accession>
<dbReference type="NCBIfam" id="TIGR04183">
    <property type="entry name" value="Por_Secre_tail"/>
    <property type="match status" value="1"/>
</dbReference>
<dbReference type="SUPFAM" id="SSF49785">
    <property type="entry name" value="Galactose-binding domain-like"/>
    <property type="match status" value="1"/>
</dbReference>
<dbReference type="InterPro" id="IPR022441">
    <property type="entry name" value="Para_beta_helix_rpt-2"/>
</dbReference>
<organism evidence="4 5">
    <name type="scientific">Reichenbachiella carrageenanivorans</name>
    <dbReference type="NCBI Taxonomy" id="2979869"/>
    <lineage>
        <taxon>Bacteria</taxon>
        <taxon>Pseudomonadati</taxon>
        <taxon>Bacteroidota</taxon>
        <taxon>Cytophagia</taxon>
        <taxon>Cytophagales</taxon>
        <taxon>Reichenbachiellaceae</taxon>
        <taxon>Reichenbachiella</taxon>
    </lineage>
</organism>
<dbReference type="InterPro" id="IPR000421">
    <property type="entry name" value="FA58C"/>
</dbReference>
<dbReference type="InterPro" id="IPR008979">
    <property type="entry name" value="Galactose-bd-like_sf"/>
</dbReference>
<dbReference type="InterPro" id="IPR014755">
    <property type="entry name" value="Cu-Rt/internalin_Ig-like"/>
</dbReference>
<dbReference type="Pfam" id="PF17963">
    <property type="entry name" value="Big_9"/>
    <property type="match status" value="3"/>
</dbReference>
<dbReference type="Pfam" id="PF13229">
    <property type="entry name" value="Beta_helix"/>
    <property type="match status" value="1"/>
</dbReference>
<dbReference type="Gene3D" id="2.60.40.10">
    <property type="entry name" value="Immunoglobulins"/>
    <property type="match status" value="5"/>
</dbReference>
<dbReference type="Gene3D" id="2.160.20.10">
    <property type="entry name" value="Single-stranded right-handed beta-helix, Pectin lyase-like"/>
    <property type="match status" value="2"/>
</dbReference>
<sequence>MTKLIRLILILSMLLGAKDYSIASINKTTMLLTGVSQIPAHGDDNSVSNNGSMQWVGYATHRLGTNKYTCAVIPFELPVLAAGEQIASASFTTYLIGKSGTLSDAIDLYAVPYQTSSAVASSDYFGGVYGSDAGATALQQGFLDSNSTTGSITSNSAANTSLAAFLNAQYANGAVGGDYVFIRLNMDGNTGSQYNYWDIASQNNTTTANRPILTVDIQSSTNSAPVLAAIGSQYVSEGATVSVSLSATDADADALTFSASNLPAFATLTDHGNGTASISLSPAAGAAGTYSSIAVAVSDGTVSTQESFSIIVSTPLANNVYYLDPVNGNMANNGSQGSPWASLASLAYVGQTLQAGDVLYLMDGNHGTPYIQNYVFANDIYVKPAPGHNPVITSLSLNNCQHWTFDGVRIDGTTSTITKDGFLVTGDANSSNITFKNCTIQSAESSATWTKTDWYNNVKGGIDMRAGYITVENTTIKNTYHALSLRGAYSTATGNLIDNFAGDAIRGLGSFSTFEYNTVRDCYIDDYSIQHDDGFQSYNLESDPKIEGMVLRYNKFLLFEDPITPFVISNNLIGTLMQGVINTDGYADGWIVENNLVVSQQAHGISLYGARNCKVQNNTVVQHPYFTDTTVPRIYLDDQGKTGQTNFSNIIRNNIAGQFTTWTFDATSTVQNNVDITTNTANYSAYFADYANLDFHLKAGSAAIDAGVNTGVTSTDLDGNARIADGTVDAGAYEYNSGTGGNARPVLAAIGNVQLDELATVTKNLSATDADADAISLTASNLPSFATLTDHGDGTGSLQVSPQSGDEGTYNVTISASDGTDTDTEDITITVNPEGGANAAPVLATITNQNIEEGSTVALAISATDANADALILSATNLPSFATLTDHGDGTGTIVISPQTGDASTTNVTISATDGTATDQQVVVFNVYAPGTVSGNTYYIDPVNGNNSNDGSQANPWASIQPTSIQNGDLVYLLSGNFGAVYIGNMARTTDVTFRALSGHTPVFSKLTIDNSQHLVFDGITIHAATANLGRDEFMMTGNANTTHITIKNSTLKAADDISTWTKNDWYANVTGGADFRGGNITFENTLITNVYHALSLRGDYSYVTNCTIDNFAGDAIRGLGSFSTYEYNTVRDCYINDYAIQHDDGFQAYKLDGDLKIESVTLRYNKFLLFEDPITQFVIDNELIGNLMQGIIITDGFGDGWVVENNLVMNDQTHGITLYGARNCRIQNNTVVQHPYYTDTDLVPWISCQAQSKTGQDNFSNVIRNNIAGKFTTWTFDATTIVEGNIDIDELNYNNYLPYFNDYVNHDFHLKAGSLAIDAGVNTDMATLDLDGNIRVFGPSPDAGCFEYSAGADQTAPTLVSVNNSYLDDVFTFSFSESVTPTTAQNTANYAISNGVTVQSATLEADNRTVTMEVSTLGGNQVNTLTVSNVQDYAGNTIASGNTGTFKFTCDTLWASSFQDDQWGYNPPAGAMDADLNTKWASEGTEWLQKNFCSAVTVTSVDIAFGLGDERTYNFSIELSSDGENYTQVYSGVSSGTTLSLEHFDFADTQARYVKIIGGGNSASAWNNYQEVQINTSGSAPTNQAPVVAAIPAQSVVEGNSLNVSVSASDSNGDNLTLSASNLPSFATFMDHGNGTGTVSVVTTSGDAGVYSNITLTANDGLANASTSFDLTVTTGASNSAPVLAAIGSQSVDEDATSNVSIAATDADADTMTITATGLPSFATLTPNSNGSSTLAMSPTSGDAGTYSGIVISVTDGTATDSETISITVHAVVVGQSYTIYAHANDQEVRTNGTTQWVGQTTARVGGASSAYDAGLVIPFQLPALPAGHAVAEASFSMNLVGKVNTPTGNMNLAGVTYRSTSAVLVADYSASSSLVETGFITSATAAGVVSLSDDQQLADFINDQYDAGAVAGDYVFFKIQSDIDEANYSYWNMSTADDTNNSKKPTLTLVSGSGSGARTVAHTVMNVSEPKAQLVVYPNPIQSGELHLVLPSNFDASRGTVSIFNTYGQRVYQINLNQAKSETTFRMTGLESLTSGFYVLQLSDGKSAYQSKVSVQ</sequence>
<evidence type="ECO:0000313" key="5">
    <source>
        <dbReference type="Proteomes" id="UP001062165"/>
    </source>
</evidence>